<dbReference type="EMBL" id="JARGEQ010000073">
    <property type="protein sequence ID" value="MDF1586217.1"/>
    <property type="molecule type" value="Genomic_DNA"/>
</dbReference>
<organism evidence="1 2">
    <name type="scientific">Marinimicrococcus flavescens</name>
    <dbReference type="NCBI Taxonomy" id="3031815"/>
    <lineage>
        <taxon>Bacteria</taxon>
        <taxon>Pseudomonadati</taxon>
        <taxon>Pseudomonadota</taxon>
        <taxon>Alphaproteobacteria</taxon>
        <taxon>Geminicoccales</taxon>
        <taxon>Geminicoccaceae</taxon>
        <taxon>Marinimicrococcus</taxon>
    </lineage>
</organism>
<evidence type="ECO:0000313" key="2">
    <source>
        <dbReference type="Proteomes" id="UP001301140"/>
    </source>
</evidence>
<reference evidence="1 2" key="1">
    <citation type="submission" date="2023-03" db="EMBL/GenBank/DDBJ databases">
        <title>YIM 152171 draft genome.</title>
        <authorList>
            <person name="Yang Z."/>
        </authorList>
    </citation>
    <scope>NUCLEOTIDE SEQUENCE [LARGE SCALE GENOMIC DNA]</scope>
    <source>
        <strain evidence="1 2">YIM 152171</strain>
    </source>
</reference>
<comment type="caution">
    <text evidence="1">The sequence shown here is derived from an EMBL/GenBank/DDBJ whole genome shotgun (WGS) entry which is preliminary data.</text>
</comment>
<evidence type="ECO:0000313" key="1">
    <source>
        <dbReference type="EMBL" id="MDF1586217.1"/>
    </source>
</evidence>
<dbReference type="RefSeq" id="WP_327788632.1">
    <property type="nucleotide sequence ID" value="NZ_JARGEQ010000073.1"/>
</dbReference>
<dbReference type="Proteomes" id="UP001301140">
    <property type="component" value="Unassembled WGS sequence"/>
</dbReference>
<accession>A0AAP3V353</accession>
<protein>
    <submittedName>
        <fullName evidence="1">Uncharacterized protein</fullName>
    </submittedName>
</protein>
<sequence>MTAAGALRLPGEAGPAGLADPCFRPPEEERRLLEGCVHASVLRTPAPLSPAERVALSDCLATEAAWALLGQLRPRWRVEDANARRRNQPGYDFLLDGRVRVQLKGGTFVESIGWAHKGSGRADLDFDVLLAVDLGVTLDGGVGRLASKGIPVKPHADFYVVPGEVVRAWVAEGRRVNARGTHIYMYKYPLRPGTREDLCQTPELAGWRGRFDVLTAALA</sequence>
<gene>
    <name evidence="1" type="ORF">PZ740_07445</name>
</gene>
<dbReference type="AlphaFoldDB" id="A0AAP3V353"/>
<proteinExistence type="predicted"/>
<name>A0AAP3V353_9PROT</name>
<keyword evidence="2" id="KW-1185">Reference proteome</keyword>